<proteinExistence type="predicted"/>
<keyword evidence="5" id="KW-0560">Oxidoreductase</keyword>
<evidence type="ECO:0000313" key="6">
    <source>
        <dbReference type="Proteomes" id="UP001223720"/>
    </source>
</evidence>
<accession>A0AAX3WN08</accession>
<dbReference type="RefSeq" id="WP_283536466.1">
    <property type="nucleotide sequence ID" value="NZ_CP073634.1"/>
</dbReference>
<sequence length="505" mass="53553">MSVSTSLYDTIIAGAGPVGLFLACELSLAGCSVLVLEREEDPSSPLKRAPFGLRGLTVPTIESLDRRGLLAQIEARAATRTTPGTAHFMTQARRPGGHFAGIQFFHDRINTERWPYRLHGVVGGVAAEMASIEAVLTARAEASGVRIVRGAGIEGFTQTDAAVALEAGGRTFRGRWLVGCDGARSVVRKAAGIAFTGTEPEFTGYSMQADLAGADALKPGRHYTVQGMYLFTPPGTLALADFDGGAFHRSAPVTRAHAEAVLRRISDADVTVTTLHLATTWTDRAHQASTYRSGRVLLAGDAAHIHSPLGGQGLNLGLGDAMNLGWKLAATVRGEAPDGLLDSYGRERHPVGARVLDWSRAQVALMRPSQSSRALEAIVRDLIETPDGATYFAERVWGVCLRHDLGDGHPLVGCSVPDFSLGDGRNVAALMRDGRGLLLDFDPQAPLRPLADRHAARIGYAAGVANDGLGLQAVLVRPDGLVAFASDMPPDETALGSAMTRWFGR</sequence>
<dbReference type="Proteomes" id="UP001223720">
    <property type="component" value="Plasmid pME152"/>
</dbReference>
<dbReference type="GO" id="GO:0016709">
    <property type="term" value="F:oxidoreductase activity, acting on paired donors, with incorporation or reduction of molecular oxygen, NAD(P)H as one donor, and incorporation of one atom of oxygen"/>
    <property type="evidence" value="ECO:0007669"/>
    <property type="project" value="UniProtKB-ARBA"/>
</dbReference>
<evidence type="ECO:0000256" key="3">
    <source>
        <dbReference type="ARBA" id="ARBA00022827"/>
    </source>
</evidence>
<keyword evidence="5" id="KW-0503">Monooxygenase</keyword>
<gene>
    <name evidence="5" type="ORF">KEC54_28330</name>
</gene>
<dbReference type="Gene3D" id="3.40.30.120">
    <property type="match status" value="1"/>
</dbReference>
<name>A0AAX3WN08_METEX</name>
<feature type="domain" description="FAD-binding" evidence="4">
    <location>
        <begin position="9"/>
        <end position="359"/>
    </location>
</feature>
<evidence type="ECO:0000313" key="5">
    <source>
        <dbReference type="EMBL" id="WHQ72968.1"/>
    </source>
</evidence>
<dbReference type="InterPro" id="IPR002938">
    <property type="entry name" value="FAD-bd"/>
</dbReference>
<evidence type="ECO:0000259" key="4">
    <source>
        <dbReference type="Pfam" id="PF01494"/>
    </source>
</evidence>
<dbReference type="EMBL" id="CP073634">
    <property type="protein sequence ID" value="WHQ72968.1"/>
    <property type="molecule type" value="Genomic_DNA"/>
</dbReference>
<organism evidence="5 6">
    <name type="scientific">Methylorubrum extorquens</name>
    <name type="common">Methylobacterium dichloromethanicum</name>
    <name type="synonym">Methylobacterium extorquens</name>
    <dbReference type="NCBI Taxonomy" id="408"/>
    <lineage>
        <taxon>Bacteria</taxon>
        <taxon>Pseudomonadati</taxon>
        <taxon>Pseudomonadota</taxon>
        <taxon>Alphaproteobacteria</taxon>
        <taxon>Hyphomicrobiales</taxon>
        <taxon>Methylobacteriaceae</taxon>
        <taxon>Methylorubrum</taxon>
    </lineage>
</organism>
<dbReference type="Pfam" id="PF01494">
    <property type="entry name" value="FAD_binding_3"/>
    <property type="match status" value="1"/>
</dbReference>
<dbReference type="Pfam" id="PF21274">
    <property type="entry name" value="Rng_hyd_C"/>
    <property type="match status" value="1"/>
</dbReference>
<dbReference type="PRINTS" id="PR00420">
    <property type="entry name" value="RNGMNOXGNASE"/>
</dbReference>
<reference evidence="5" key="1">
    <citation type="journal article" date="2022" name="Biotechnol. Bioprocess Eng.">
        <title>Pan-genome Analysis Reveals Comparative Genomic Features of Central Metabolic Pathways in Methylorubrum extorquens.</title>
        <authorList>
            <person name="Lee G.M."/>
            <person name="Scott-Nevros Z.K."/>
            <person name="Lee S.-M."/>
            <person name="Kim D."/>
        </authorList>
    </citation>
    <scope>NUCLEOTIDE SEQUENCE</scope>
    <source>
        <strain evidence="5">ATCC 55366</strain>
        <plasmid evidence="5">pME152</plasmid>
    </source>
</reference>
<dbReference type="GO" id="GO:0071949">
    <property type="term" value="F:FAD binding"/>
    <property type="evidence" value="ECO:0007669"/>
    <property type="project" value="InterPro"/>
</dbReference>
<keyword evidence="3" id="KW-0274">FAD</keyword>
<evidence type="ECO:0000256" key="1">
    <source>
        <dbReference type="ARBA" id="ARBA00001974"/>
    </source>
</evidence>
<comment type="cofactor">
    <cofactor evidence="1">
        <name>FAD</name>
        <dbReference type="ChEBI" id="CHEBI:57692"/>
    </cofactor>
</comment>
<keyword evidence="2" id="KW-0285">Flavoprotein</keyword>
<dbReference type="PANTHER" id="PTHR43004">
    <property type="entry name" value="TRK SYSTEM POTASSIUM UPTAKE PROTEIN"/>
    <property type="match status" value="1"/>
</dbReference>
<dbReference type="PANTHER" id="PTHR43004:SF19">
    <property type="entry name" value="BINDING MONOOXYGENASE, PUTATIVE (JCVI)-RELATED"/>
    <property type="match status" value="1"/>
</dbReference>
<dbReference type="AlphaFoldDB" id="A0AAX3WN08"/>
<dbReference type="Gene3D" id="3.50.50.60">
    <property type="entry name" value="FAD/NAD(P)-binding domain"/>
    <property type="match status" value="2"/>
</dbReference>
<protein>
    <submittedName>
        <fullName evidence="5">FAD-dependent monooxygenase</fullName>
    </submittedName>
</protein>
<dbReference type="InterPro" id="IPR050641">
    <property type="entry name" value="RIFMO-like"/>
</dbReference>
<keyword evidence="5" id="KW-0614">Plasmid</keyword>
<geneLocation type="plasmid" evidence="5 6">
    <name>pME152</name>
</geneLocation>
<evidence type="ECO:0000256" key="2">
    <source>
        <dbReference type="ARBA" id="ARBA00022630"/>
    </source>
</evidence>
<dbReference type="SUPFAM" id="SSF51905">
    <property type="entry name" value="FAD/NAD(P)-binding domain"/>
    <property type="match status" value="1"/>
</dbReference>
<dbReference type="InterPro" id="IPR036188">
    <property type="entry name" value="FAD/NAD-bd_sf"/>
</dbReference>